<keyword evidence="1" id="KW-1133">Transmembrane helix</keyword>
<dbReference type="Proteomes" id="UP001250181">
    <property type="component" value="Unassembled WGS sequence"/>
</dbReference>
<keyword evidence="1" id="KW-0472">Membrane</keyword>
<evidence type="ECO:0000313" key="2">
    <source>
        <dbReference type="EMBL" id="MDT9685791.1"/>
    </source>
</evidence>
<keyword evidence="1" id="KW-0812">Transmembrane</keyword>
<name>A0ABU3QSS2_9ACTN</name>
<keyword evidence="3" id="KW-1185">Reference proteome</keyword>
<protein>
    <recommendedName>
        <fullName evidence="4">Serine/threonine protein kinase</fullName>
    </recommendedName>
</protein>
<evidence type="ECO:0000313" key="3">
    <source>
        <dbReference type="Proteomes" id="UP001250181"/>
    </source>
</evidence>
<dbReference type="RefSeq" id="WP_315880831.1">
    <property type="nucleotide sequence ID" value="NZ_JAWCTQ010000048.1"/>
</dbReference>
<evidence type="ECO:0000256" key="1">
    <source>
        <dbReference type="SAM" id="Phobius"/>
    </source>
</evidence>
<sequence>MNEDSRDRTGRAPRRRRGVRLAAVASAAVAVVAGGAFWLSGGYDAWSGTGSALDGACEGDLAADRVRALLPDTGLTVSSGLRQDGWYCSVSAPGGADGAGFEVRMRNAEEPFGPDAAIDPGEGAVPLGGGWTGSFSYGVGGADGATPADGANRTDGARGRVVLLLDCGDESGDGLLAAADGRLAGGRSFEDGAARARLVSALTDTALSYARRTGCDAAGGTERVREVAAPVVDARRPLAEASGTCRGIVDAATARRWGAGTAAETPAEPAPVERCVLGSGLGTPLYTFTASYGPYGEAALSGGGGALPAGGAADSPSGHYRMSATCPGADGTGVYEIVPDDGLALDHASLRAALKSFAAASAALHHCQAPS</sequence>
<gene>
    <name evidence="2" type="ORF">RND61_27545</name>
</gene>
<dbReference type="EMBL" id="JAWCTQ010000048">
    <property type="protein sequence ID" value="MDT9685791.1"/>
    <property type="molecule type" value="Genomic_DNA"/>
</dbReference>
<accession>A0ABU3QSS2</accession>
<evidence type="ECO:0008006" key="4">
    <source>
        <dbReference type="Google" id="ProtNLM"/>
    </source>
</evidence>
<proteinExistence type="predicted"/>
<feature type="transmembrane region" description="Helical" evidence="1">
    <location>
        <begin position="21"/>
        <end position="39"/>
    </location>
</feature>
<reference evidence="2 3" key="1">
    <citation type="submission" date="2023-09" db="EMBL/GenBank/DDBJ databases">
        <title>Streptomyces sp. nov.: A antagonism against Alternaria gaisen Producing Streptochlin, Isolated from Tamarix root soil.</title>
        <authorList>
            <person name="Chen Y."/>
        </authorList>
    </citation>
    <scope>NUCLEOTIDE SEQUENCE [LARGE SCALE GENOMIC DNA]</scope>
    <source>
        <strain evidence="2 3">TRM76323</strain>
    </source>
</reference>
<organism evidence="2 3">
    <name type="scientific">Streptomyces tamarix</name>
    <dbReference type="NCBI Taxonomy" id="3078565"/>
    <lineage>
        <taxon>Bacteria</taxon>
        <taxon>Bacillati</taxon>
        <taxon>Actinomycetota</taxon>
        <taxon>Actinomycetes</taxon>
        <taxon>Kitasatosporales</taxon>
        <taxon>Streptomycetaceae</taxon>
        <taxon>Streptomyces</taxon>
    </lineage>
</organism>
<comment type="caution">
    <text evidence="2">The sequence shown here is derived from an EMBL/GenBank/DDBJ whole genome shotgun (WGS) entry which is preliminary data.</text>
</comment>